<accession>A0A834XF60</accession>
<name>A0A834XF60_9FABA</name>
<dbReference type="OrthoDB" id="2015206at2759"/>
<dbReference type="Gene3D" id="1.10.510.10">
    <property type="entry name" value="Transferase(Phosphotransferase) domain 1"/>
    <property type="match status" value="1"/>
</dbReference>
<comment type="similarity">
    <text evidence="2">Belongs to the protein kinase superfamily. Ser/Thr protein kinase family.</text>
</comment>
<evidence type="ECO:0000256" key="9">
    <source>
        <dbReference type="ARBA" id="ARBA00022737"/>
    </source>
</evidence>
<keyword evidence="8 19" id="KW-0732">Signal</keyword>
<dbReference type="Gene3D" id="3.30.200.20">
    <property type="entry name" value="Phosphorylase Kinase, domain 1"/>
    <property type="match status" value="1"/>
</dbReference>
<comment type="subcellular location">
    <subcellularLocation>
        <location evidence="1">Membrane</location>
        <topology evidence="1">Single-pass type I membrane protein</topology>
    </subcellularLocation>
</comment>
<dbReference type="InterPro" id="IPR011009">
    <property type="entry name" value="Kinase-like_dom_sf"/>
</dbReference>
<evidence type="ECO:0000256" key="12">
    <source>
        <dbReference type="ARBA" id="ARBA00022840"/>
    </source>
</evidence>
<keyword evidence="15 21" id="KW-0675">Receptor</keyword>
<keyword evidence="14 18" id="KW-0472">Membrane</keyword>
<dbReference type="EC" id="2.7.11.1" evidence="3"/>
<evidence type="ECO:0000256" key="17">
    <source>
        <dbReference type="PROSITE-ProRule" id="PRU10141"/>
    </source>
</evidence>
<evidence type="ECO:0000256" key="13">
    <source>
        <dbReference type="ARBA" id="ARBA00022989"/>
    </source>
</evidence>
<dbReference type="PANTHER" id="PTHR45974">
    <property type="entry name" value="RECEPTOR-LIKE PROTEIN 55"/>
    <property type="match status" value="1"/>
</dbReference>
<evidence type="ECO:0000256" key="15">
    <source>
        <dbReference type="ARBA" id="ARBA00023170"/>
    </source>
</evidence>
<dbReference type="Gene3D" id="3.80.10.10">
    <property type="entry name" value="Ribonuclease Inhibitor"/>
    <property type="match status" value="3"/>
</dbReference>
<organism evidence="21 22">
    <name type="scientific">Senna tora</name>
    <dbReference type="NCBI Taxonomy" id="362788"/>
    <lineage>
        <taxon>Eukaryota</taxon>
        <taxon>Viridiplantae</taxon>
        <taxon>Streptophyta</taxon>
        <taxon>Embryophyta</taxon>
        <taxon>Tracheophyta</taxon>
        <taxon>Spermatophyta</taxon>
        <taxon>Magnoliopsida</taxon>
        <taxon>eudicotyledons</taxon>
        <taxon>Gunneridae</taxon>
        <taxon>Pentapetalae</taxon>
        <taxon>rosids</taxon>
        <taxon>fabids</taxon>
        <taxon>Fabales</taxon>
        <taxon>Fabaceae</taxon>
        <taxon>Caesalpinioideae</taxon>
        <taxon>Cassia clade</taxon>
        <taxon>Senna</taxon>
    </lineage>
</organism>
<dbReference type="Proteomes" id="UP000634136">
    <property type="component" value="Unassembled WGS sequence"/>
</dbReference>
<dbReference type="InterPro" id="IPR017441">
    <property type="entry name" value="Protein_kinase_ATP_BS"/>
</dbReference>
<evidence type="ECO:0000256" key="11">
    <source>
        <dbReference type="ARBA" id="ARBA00022777"/>
    </source>
</evidence>
<evidence type="ECO:0000256" key="10">
    <source>
        <dbReference type="ARBA" id="ARBA00022741"/>
    </source>
</evidence>
<evidence type="ECO:0000256" key="3">
    <source>
        <dbReference type="ARBA" id="ARBA00012513"/>
    </source>
</evidence>
<dbReference type="AlphaFoldDB" id="A0A834XF60"/>
<dbReference type="Pfam" id="PF08263">
    <property type="entry name" value="LRRNT_2"/>
    <property type="match status" value="1"/>
</dbReference>
<feature type="binding site" evidence="17">
    <location>
        <position position="649"/>
    </location>
    <ligand>
        <name>ATP</name>
        <dbReference type="ChEBI" id="CHEBI:30616"/>
    </ligand>
</feature>
<dbReference type="EMBL" id="JAAIUW010000002">
    <property type="protein sequence ID" value="KAF7842841.1"/>
    <property type="molecule type" value="Genomic_DNA"/>
</dbReference>
<evidence type="ECO:0000256" key="16">
    <source>
        <dbReference type="ARBA" id="ARBA00023180"/>
    </source>
</evidence>
<dbReference type="FunFam" id="3.80.10.10:FF:000363">
    <property type="entry name" value="Leucine-rich repeat family protein"/>
    <property type="match status" value="1"/>
</dbReference>
<evidence type="ECO:0000313" key="22">
    <source>
        <dbReference type="Proteomes" id="UP000634136"/>
    </source>
</evidence>
<dbReference type="FunFam" id="3.30.200.20:FF:000328">
    <property type="entry name" value="Leucine-rich repeat protein kinase family protein"/>
    <property type="match status" value="1"/>
</dbReference>
<dbReference type="SUPFAM" id="SSF52058">
    <property type="entry name" value="L domain-like"/>
    <property type="match status" value="1"/>
</dbReference>
<dbReference type="FunFam" id="1.10.510.10:FF:000453">
    <property type="entry name" value="LRR receptor-like serine/threonine-protein kinase HSL2"/>
    <property type="match status" value="1"/>
</dbReference>
<evidence type="ECO:0000256" key="19">
    <source>
        <dbReference type="SAM" id="SignalP"/>
    </source>
</evidence>
<feature type="chain" id="PRO_5032973268" description="non-specific serine/threonine protein kinase" evidence="19">
    <location>
        <begin position="23"/>
        <end position="947"/>
    </location>
</feature>
<dbReference type="InterPro" id="IPR032675">
    <property type="entry name" value="LRR_dom_sf"/>
</dbReference>
<keyword evidence="22" id="KW-1185">Reference proteome</keyword>
<dbReference type="InterPro" id="IPR013210">
    <property type="entry name" value="LRR_N_plant-typ"/>
</dbReference>
<evidence type="ECO:0000256" key="7">
    <source>
        <dbReference type="ARBA" id="ARBA00022692"/>
    </source>
</evidence>
<dbReference type="PROSITE" id="PS00107">
    <property type="entry name" value="PROTEIN_KINASE_ATP"/>
    <property type="match status" value="1"/>
</dbReference>
<dbReference type="SMART" id="SM00220">
    <property type="entry name" value="S_TKc"/>
    <property type="match status" value="1"/>
</dbReference>
<evidence type="ECO:0000313" key="21">
    <source>
        <dbReference type="EMBL" id="KAF7842841.1"/>
    </source>
</evidence>
<keyword evidence="16" id="KW-0325">Glycoprotein</keyword>
<proteinExistence type="inferred from homology"/>
<keyword evidence="4" id="KW-0723">Serine/threonine-protein kinase</keyword>
<dbReference type="GO" id="GO:0016020">
    <property type="term" value="C:membrane"/>
    <property type="evidence" value="ECO:0007669"/>
    <property type="project" value="UniProtKB-SubCell"/>
</dbReference>
<reference evidence="21" key="1">
    <citation type="submission" date="2020-09" db="EMBL/GenBank/DDBJ databases">
        <title>Genome-Enabled Discovery of Anthraquinone Biosynthesis in Senna tora.</title>
        <authorList>
            <person name="Kang S.-H."/>
            <person name="Pandey R.P."/>
            <person name="Lee C.-M."/>
            <person name="Sim J.-S."/>
            <person name="Jeong J.-T."/>
            <person name="Choi B.-S."/>
            <person name="Jung M."/>
            <person name="Ginzburg D."/>
            <person name="Zhao K."/>
            <person name="Won S.Y."/>
            <person name="Oh T.-J."/>
            <person name="Yu Y."/>
            <person name="Kim N.-H."/>
            <person name="Lee O.R."/>
            <person name="Lee T.-H."/>
            <person name="Bashyal P."/>
            <person name="Kim T.-S."/>
            <person name="Lee W.-H."/>
            <person name="Kawkins C."/>
            <person name="Kim C.-K."/>
            <person name="Kim J.S."/>
            <person name="Ahn B.O."/>
            <person name="Rhee S.Y."/>
            <person name="Sohng J.K."/>
        </authorList>
    </citation>
    <scope>NUCLEOTIDE SEQUENCE</scope>
    <source>
        <tissue evidence="21">Leaf</tissue>
    </source>
</reference>
<evidence type="ECO:0000256" key="8">
    <source>
        <dbReference type="ARBA" id="ARBA00022729"/>
    </source>
</evidence>
<dbReference type="GO" id="GO:0004674">
    <property type="term" value="F:protein serine/threonine kinase activity"/>
    <property type="evidence" value="ECO:0007669"/>
    <property type="project" value="UniProtKB-KW"/>
</dbReference>
<dbReference type="FunFam" id="3.80.10.10:FF:000542">
    <property type="entry name" value="Leucine-rich repeat protein kinase family protein"/>
    <property type="match status" value="1"/>
</dbReference>
<evidence type="ECO:0000256" key="4">
    <source>
        <dbReference type="ARBA" id="ARBA00022527"/>
    </source>
</evidence>
<keyword evidence="5" id="KW-0433">Leucine-rich repeat</keyword>
<sequence length="947" mass="104634">MGQRTILVSLLLLFNYLLVAETETANQDFIALKALMDSWKDVPLSWSGSDPCDDGWDGIKCTNSHVTSIVLPSMGLTGHLSGDIGLLSELDTLDLSYNKGLTGSLPQEIGNLKLSNLFLVGCSFIGPIPDNIGSLQQLVFLSLNSNRFSGKIPASIGNLSKLTWLDLTDNQLEGPIPVSSGGAPGLDKLLNAKHFHLGMNKLSGTIPPQLFSSEMTLIHVLLDRNQLTGSIPSTLGLVQSLEVVRFDSNSLTGPVPLNINNLTKVSELYLSNNKLMGPLPNLSGIKSLGYLDMSNNSFDPSEFPPWLTTLGSLTTLKMEGTQLTGQIPVSLFSLTNLQTVVLKHNDLNGTLDIGTGYGMKLHRIELQDNKIDSLKQHDEVSSIKIILVNNPICQETGTTESYCFDLPFNITYAAPPNICLPVTCSSDQILSPKCKCAYPFMGILTFRTLSFLDWEKDAGLEKSLMDEFKEDHLPVDSVSLSNLTMNQFQYLELSLQVFPSGQDYFNRTEISSISCLLSNLTKHPFYFIAYTYGHYEDPMESSKSSHIAFITGAAVGGSVVLVLLLLAGIYAFHQKKRAEKAIAKSNPFGRWVSKDSECMTPQLKGIKQFSFVEIQKYTRNFSQDNDIGSGGYGKVYRGTLPDRQLVAIKRAQKDSKQGRIEFKAELELLSRVHHKNLVSLVGFCFERGEQMLVYEYVPNGTLHDTITGKSGIRLDWIRRLKVALGAARGLAYLHEHANPPIIHRDIKPNNILLDEHLNAKVADFGLSKPMIDCEKDHVTTQVKGTLGYLDPEYYTSQQLTEKSDVYSFGVVMLELITARKPIERGKYIVKVVRNSIDRTKDLYGLHEFLDPVIINLGSTLKGMEKFIDLSLMCLEDSSADRPTMNEVVKELENLLHSAGFNATAESSTAASTSSSYDEITTGSSQHLYSNESFDSSVVPLQQKIKAK</sequence>
<comment type="caution">
    <text evidence="21">The sequence shown here is derived from an EMBL/GenBank/DDBJ whole genome shotgun (WGS) entry which is preliminary data.</text>
</comment>
<dbReference type="InterPro" id="IPR000719">
    <property type="entry name" value="Prot_kinase_dom"/>
</dbReference>
<evidence type="ECO:0000259" key="20">
    <source>
        <dbReference type="PROSITE" id="PS50011"/>
    </source>
</evidence>
<evidence type="ECO:0000256" key="5">
    <source>
        <dbReference type="ARBA" id="ARBA00022614"/>
    </source>
</evidence>
<keyword evidence="11 21" id="KW-0418">Kinase</keyword>
<dbReference type="GO" id="GO:0005524">
    <property type="term" value="F:ATP binding"/>
    <property type="evidence" value="ECO:0007669"/>
    <property type="project" value="UniProtKB-UniRule"/>
</dbReference>
<feature type="signal peptide" evidence="19">
    <location>
        <begin position="1"/>
        <end position="22"/>
    </location>
</feature>
<evidence type="ECO:0000256" key="18">
    <source>
        <dbReference type="SAM" id="Phobius"/>
    </source>
</evidence>
<dbReference type="Pfam" id="PF00560">
    <property type="entry name" value="LRR_1"/>
    <property type="match status" value="1"/>
</dbReference>
<dbReference type="CDD" id="cd14066">
    <property type="entry name" value="STKc_IRAK"/>
    <property type="match status" value="1"/>
</dbReference>
<feature type="transmembrane region" description="Helical" evidence="18">
    <location>
        <begin position="547"/>
        <end position="572"/>
    </location>
</feature>
<evidence type="ECO:0000256" key="1">
    <source>
        <dbReference type="ARBA" id="ARBA00004479"/>
    </source>
</evidence>
<evidence type="ECO:0000256" key="2">
    <source>
        <dbReference type="ARBA" id="ARBA00008684"/>
    </source>
</evidence>
<keyword evidence="10 17" id="KW-0547">Nucleotide-binding</keyword>
<protein>
    <recommendedName>
        <fullName evidence="3">non-specific serine/threonine protein kinase</fullName>
        <ecNumber evidence="3">2.7.11.1</ecNumber>
    </recommendedName>
</protein>
<keyword evidence="9" id="KW-0677">Repeat</keyword>
<keyword evidence="6" id="KW-0808">Transferase</keyword>
<evidence type="ECO:0000256" key="6">
    <source>
        <dbReference type="ARBA" id="ARBA00022679"/>
    </source>
</evidence>
<keyword evidence="12 17" id="KW-0067">ATP-binding</keyword>
<dbReference type="PROSITE" id="PS00108">
    <property type="entry name" value="PROTEIN_KINASE_ST"/>
    <property type="match status" value="1"/>
</dbReference>
<gene>
    <name evidence="21" type="ORF">G2W53_005139</name>
</gene>
<feature type="domain" description="Protein kinase" evidence="20">
    <location>
        <begin position="621"/>
        <end position="895"/>
    </location>
</feature>
<evidence type="ECO:0000256" key="14">
    <source>
        <dbReference type="ARBA" id="ARBA00023136"/>
    </source>
</evidence>
<keyword evidence="13 18" id="KW-1133">Transmembrane helix</keyword>
<dbReference type="InterPro" id="IPR008271">
    <property type="entry name" value="Ser/Thr_kinase_AS"/>
</dbReference>
<dbReference type="Pfam" id="PF00069">
    <property type="entry name" value="Pkinase"/>
    <property type="match status" value="1"/>
</dbReference>
<dbReference type="PANTHER" id="PTHR45974:SF266">
    <property type="entry name" value="LEUCINE-RICH REPEAT RECEPTOR PROTEIN KINASE HPCA1"/>
    <property type="match status" value="1"/>
</dbReference>
<dbReference type="InterPro" id="IPR001611">
    <property type="entry name" value="Leu-rich_rpt"/>
</dbReference>
<dbReference type="SUPFAM" id="SSF56112">
    <property type="entry name" value="Protein kinase-like (PK-like)"/>
    <property type="match status" value="1"/>
</dbReference>
<keyword evidence="7 18" id="KW-0812">Transmembrane</keyword>
<dbReference type="PROSITE" id="PS50011">
    <property type="entry name" value="PROTEIN_KINASE_DOM"/>
    <property type="match status" value="1"/>
</dbReference>